<feature type="transmembrane region" description="Helical" evidence="1">
    <location>
        <begin position="88"/>
        <end position="114"/>
    </location>
</feature>
<organism evidence="2 3">
    <name type="scientific">Mesorhizobium prunaredense</name>
    <dbReference type="NCBI Taxonomy" id="1631249"/>
    <lineage>
        <taxon>Bacteria</taxon>
        <taxon>Pseudomonadati</taxon>
        <taxon>Pseudomonadota</taxon>
        <taxon>Alphaproteobacteria</taxon>
        <taxon>Hyphomicrobiales</taxon>
        <taxon>Phyllobacteriaceae</taxon>
        <taxon>Mesorhizobium</taxon>
    </lineage>
</organism>
<reference evidence="3" key="1">
    <citation type="submission" date="2017-01" db="EMBL/GenBank/DDBJ databases">
        <authorList>
            <person name="Brunel B."/>
        </authorList>
    </citation>
    <scope>NUCLEOTIDE SEQUENCE [LARGE SCALE GENOMIC DNA]</scope>
</reference>
<protein>
    <submittedName>
        <fullName evidence="2">Uncharacterized protein</fullName>
    </submittedName>
</protein>
<keyword evidence="3" id="KW-1185">Reference proteome</keyword>
<dbReference type="RefSeq" id="WP_077372597.1">
    <property type="nucleotide sequence ID" value="NZ_FTPD01000002.1"/>
</dbReference>
<name>A0A1R3UZT0_9HYPH</name>
<accession>A0A1R3UZT0</accession>
<keyword evidence="1" id="KW-0812">Transmembrane</keyword>
<keyword evidence="1" id="KW-0472">Membrane</keyword>
<keyword evidence="1" id="KW-1133">Transmembrane helix</keyword>
<evidence type="ECO:0000313" key="3">
    <source>
        <dbReference type="Proteomes" id="UP000188388"/>
    </source>
</evidence>
<gene>
    <name evidence="2" type="ORF">BQ8794_100036</name>
</gene>
<proteinExistence type="predicted"/>
<dbReference type="STRING" id="1631249.BQ8794_100036"/>
<evidence type="ECO:0000256" key="1">
    <source>
        <dbReference type="SAM" id="Phobius"/>
    </source>
</evidence>
<sequence>MNALETWNIRRQKTLLAMDKNDGDNLPEGFPGNLPEDPVILADITKRISREIDGKIGPDGLAFTEARRDRNLVEEWEEADPALDSQPFVVPLFLVLYALSMLGLAAYALASWYLPS</sequence>
<dbReference type="AlphaFoldDB" id="A0A1R3UZT0"/>
<dbReference type="EMBL" id="FTPD01000002">
    <property type="protein sequence ID" value="SIT53145.1"/>
    <property type="molecule type" value="Genomic_DNA"/>
</dbReference>
<dbReference type="Proteomes" id="UP000188388">
    <property type="component" value="Unassembled WGS sequence"/>
</dbReference>
<evidence type="ECO:0000313" key="2">
    <source>
        <dbReference type="EMBL" id="SIT53145.1"/>
    </source>
</evidence>